<accession>A0A8S3CYR7</accession>
<name>A0A8S3CYR7_9BILA</name>
<dbReference type="Proteomes" id="UP000676336">
    <property type="component" value="Unassembled WGS sequence"/>
</dbReference>
<protein>
    <submittedName>
        <fullName evidence="2">Uncharacterized protein</fullName>
    </submittedName>
</protein>
<evidence type="ECO:0000313" key="2">
    <source>
        <dbReference type="EMBL" id="CAF4965036.1"/>
    </source>
</evidence>
<evidence type="ECO:0000256" key="1">
    <source>
        <dbReference type="SAM" id="MobiDB-lite"/>
    </source>
</evidence>
<feature type="region of interest" description="Disordered" evidence="1">
    <location>
        <begin position="1"/>
        <end position="30"/>
    </location>
</feature>
<dbReference type="EMBL" id="CAJOBI010192205">
    <property type="protein sequence ID" value="CAF4965036.1"/>
    <property type="molecule type" value="Genomic_DNA"/>
</dbReference>
<feature type="non-terminal residue" evidence="2">
    <location>
        <position position="1"/>
    </location>
</feature>
<sequence>MLRPPSAVRSSGLRPPASGGLRPPMPSSHL</sequence>
<gene>
    <name evidence="2" type="ORF">SMN809_LOCUS54837</name>
</gene>
<dbReference type="AlphaFoldDB" id="A0A8S3CYR7"/>
<evidence type="ECO:0000313" key="3">
    <source>
        <dbReference type="Proteomes" id="UP000676336"/>
    </source>
</evidence>
<comment type="caution">
    <text evidence="2">The sequence shown here is derived from an EMBL/GenBank/DDBJ whole genome shotgun (WGS) entry which is preliminary data.</text>
</comment>
<proteinExistence type="predicted"/>
<reference evidence="2" key="1">
    <citation type="submission" date="2021-02" db="EMBL/GenBank/DDBJ databases">
        <authorList>
            <person name="Nowell W R."/>
        </authorList>
    </citation>
    <scope>NUCLEOTIDE SEQUENCE</scope>
</reference>
<organism evidence="2 3">
    <name type="scientific">Rotaria magnacalcarata</name>
    <dbReference type="NCBI Taxonomy" id="392030"/>
    <lineage>
        <taxon>Eukaryota</taxon>
        <taxon>Metazoa</taxon>
        <taxon>Spiralia</taxon>
        <taxon>Gnathifera</taxon>
        <taxon>Rotifera</taxon>
        <taxon>Eurotatoria</taxon>
        <taxon>Bdelloidea</taxon>
        <taxon>Philodinida</taxon>
        <taxon>Philodinidae</taxon>
        <taxon>Rotaria</taxon>
    </lineage>
</organism>